<organism evidence="2 3">
    <name type="scientific">Edhazardia aedis (strain USNM 41457)</name>
    <name type="common">Microsporidian parasite</name>
    <dbReference type="NCBI Taxonomy" id="1003232"/>
    <lineage>
        <taxon>Eukaryota</taxon>
        <taxon>Fungi</taxon>
        <taxon>Fungi incertae sedis</taxon>
        <taxon>Microsporidia</taxon>
        <taxon>Edhazardia</taxon>
    </lineage>
</organism>
<reference evidence="3" key="2">
    <citation type="submission" date="2015-07" db="EMBL/GenBank/DDBJ databases">
        <title>Contrasting host-pathogen interactions and genome evolution in two generalist and specialist microsporidian pathogens of mosquitoes.</title>
        <authorList>
            <consortium name="The Broad Institute Genomics Platform"/>
            <consortium name="The Broad Institute Genome Sequencing Center for Infectious Disease"/>
            <person name="Cuomo C.A."/>
            <person name="Sanscrainte N.D."/>
            <person name="Goldberg J.M."/>
            <person name="Heiman D."/>
            <person name="Young S."/>
            <person name="Zeng Q."/>
            <person name="Becnel J.J."/>
            <person name="Birren B.W."/>
        </authorList>
    </citation>
    <scope>NUCLEOTIDE SEQUENCE [LARGE SCALE GENOMIC DNA]</scope>
    <source>
        <strain evidence="3">USNM 41457</strain>
    </source>
</reference>
<accession>J9DM61</accession>
<dbReference type="Proteomes" id="UP000003163">
    <property type="component" value="Unassembled WGS sequence"/>
</dbReference>
<sequence length="295" mass="35038">MLRKEDTYITGRFLSFGCKKITRTLEKNSIFLKTKILNTRKISKKITFLCTIFSYSLNIAPILIKYCLYVMLIAPKFPNLIYASNFNEENEKKVNNNHFTEEECNKIIQSIKDVPFVVYEKRLGISLKNSLDKTVFFCIPFDMADSFINILKKSFSRNTANDAFSPNVIKFFSKMKDYILNLMHRINESLYLLYSKINHHLKSTASGIKSIEIEEFVNYMELKKNLEENGYKVSFNKYSDYRNQEIFIYSKEIGNDETFFRMTDYRNRCLYILDQLIPAYEFLKKKNDFLPRNKH</sequence>
<dbReference type="InParanoid" id="J9DM61"/>
<proteinExistence type="predicted"/>
<dbReference type="VEuPathDB" id="MicrosporidiaDB:EDEG_00173"/>
<keyword evidence="3" id="KW-1185">Reference proteome</keyword>
<keyword evidence="1" id="KW-0472">Membrane</keyword>
<dbReference type="EMBL" id="AFBI03000002">
    <property type="protein sequence ID" value="EJW03685.1"/>
    <property type="molecule type" value="Genomic_DNA"/>
</dbReference>
<keyword evidence="1" id="KW-0812">Transmembrane</keyword>
<evidence type="ECO:0000313" key="2">
    <source>
        <dbReference type="EMBL" id="EJW03685.1"/>
    </source>
</evidence>
<reference evidence="2 3" key="1">
    <citation type="submission" date="2011-08" db="EMBL/GenBank/DDBJ databases">
        <authorList>
            <person name="Liu Z.J."/>
            <person name="Shi F.L."/>
            <person name="Lu J.Q."/>
            <person name="Li M."/>
            <person name="Wang Z.L."/>
        </authorList>
    </citation>
    <scope>NUCLEOTIDE SEQUENCE [LARGE SCALE GENOMIC DNA]</scope>
    <source>
        <strain evidence="2 3">USNM 41457</strain>
    </source>
</reference>
<name>J9DM61_EDHAE</name>
<keyword evidence="1" id="KW-1133">Transmembrane helix</keyword>
<protein>
    <submittedName>
        <fullName evidence="2">Uncharacterized protein</fullName>
    </submittedName>
</protein>
<feature type="transmembrane region" description="Helical" evidence="1">
    <location>
        <begin position="46"/>
        <end position="72"/>
    </location>
</feature>
<evidence type="ECO:0000256" key="1">
    <source>
        <dbReference type="SAM" id="Phobius"/>
    </source>
</evidence>
<gene>
    <name evidence="2" type="ORF">EDEG_00173</name>
</gene>
<dbReference type="AlphaFoldDB" id="J9DM61"/>
<evidence type="ECO:0000313" key="3">
    <source>
        <dbReference type="Proteomes" id="UP000003163"/>
    </source>
</evidence>
<dbReference type="HOGENOM" id="CLU_943416_0_0_1"/>
<comment type="caution">
    <text evidence="2">The sequence shown here is derived from an EMBL/GenBank/DDBJ whole genome shotgun (WGS) entry which is preliminary data.</text>
</comment>